<dbReference type="InterPro" id="IPR006665">
    <property type="entry name" value="OmpA-like"/>
</dbReference>
<reference evidence="6 7" key="1">
    <citation type="submission" date="2016-02" db="EMBL/GenBank/DDBJ databases">
        <authorList>
            <person name="Wen L."/>
            <person name="He K."/>
            <person name="Yang H."/>
        </authorList>
    </citation>
    <scope>NUCLEOTIDE SEQUENCE [LARGE SCALE GENOMIC DNA]</scope>
    <source>
        <strain evidence="6 7">TSA40</strain>
    </source>
</reference>
<dbReference type="Pfam" id="PF00691">
    <property type="entry name" value="OmpA"/>
    <property type="match status" value="1"/>
</dbReference>
<dbReference type="RefSeq" id="WP_088706099.1">
    <property type="nucleotide sequence ID" value="NZ_LSTO01000001.1"/>
</dbReference>
<dbReference type="Proteomes" id="UP000197535">
    <property type="component" value="Unassembled WGS sequence"/>
</dbReference>
<dbReference type="InterPro" id="IPR036737">
    <property type="entry name" value="OmpA-like_sf"/>
</dbReference>
<dbReference type="EMBL" id="LSTO01000001">
    <property type="protein sequence ID" value="OWW19181.1"/>
    <property type="molecule type" value="Genomic_DNA"/>
</dbReference>
<proteinExistence type="predicted"/>
<evidence type="ECO:0000259" key="5">
    <source>
        <dbReference type="PROSITE" id="PS51123"/>
    </source>
</evidence>
<dbReference type="PROSITE" id="PS51123">
    <property type="entry name" value="OMPA_2"/>
    <property type="match status" value="1"/>
</dbReference>
<dbReference type="PANTHER" id="PTHR30329:SF21">
    <property type="entry name" value="LIPOPROTEIN YIAD-RELATED"/>
    <property type="match status" value="1"/>
</dbReference>
<dbReference type="Gene3D" id="3.30.1330.60">
    <property type="entry name" value="OmpA-like domain"/>
    <property type="match status" value="1"/>
</dbReference>
<dbReference type="SUPFAM" id="SSF103088">
    <property type="entry name" value="OmpA-like"/>
    <property type="match status" value="1"/>
</dbReference>
<dbReference type="CDD" id="cd07185">
    <property type="entry name" value="OmpA_C-like"/>
    <property type="match status" value="1"/>
</dbReference>
<comment type="subcellular location">
    <subcellularLocation>
        <location evidence="1">Cell outer membrane</location>
    </subcellularLocation>
</comment>
<dbReference type="GO" id="GO:0009279">
    <property type="term" value="C:cell outer membrane"/>
    <property type="evidence" value="ECO:0007669"/>
    <property type="project" value="UniProtKB-SubCell"/>
</dbReference>
<evidence type="ECO:0000313" key="7">
    <source>
        <dbReference type="Proteomes" id="UP000197535"/>
    </source>
</evidence>
<name>A0A254T947_9BURK</name>
<gene>
    <name evidence="6" type="ORF">AYR66_06380</name>
</gene>
<feature type="domain" description="OmpA-like" evidence="5">
    <location>
        <begin position="82"/>
        <end position="196"/>
    </location>
</feature>
<keyword evidence="3" id="KW-0998">Cell outer membrane</keyword>
<dbReference type="InterPro" id="IPR050330">
    <property type="entry name" value="Bact_OuterMem_StrucFunc"/>
</dbReference>
<keyword evidence="6" id="KW-0969">Cilium</keyword>
<comment type="caution">
    <text evidence="6">The sequence shown here is derived from an EMBL/GenBank/DDBJ whole genome shotgun (WGS) entry which is preliminary data.</text>
</comment>
<dbReference type="InterPro" id="IPR006664">
    <property type="entry name" value="OMP_bac"/>
</dbReference>
<protein>
    <submittedName>
        <fullName evidence="6">Flagellar motor protein MotB</fullName>
    </submittedName>
</protein>
<evidence type="ECO:0000256" key="4">
    <source>
        <dbReference type="PROSITE-ProRule" id="PRU00473"/>
    </source>
</evidence>
<evidence type="ECO:0000313" key="6">
    <source>
        <dbReference type="EMBL" id="OWW19181.1"/>
    </source>
</evidence>
<keyword evidence="7" id="KW-1185">Reference proteome</keyword>
<dbReference type="PRINTS" id="PR01021">
    <property type="entry name" value="OMPADOMAIN"/>
</dbReference>
<evidence type="ECO:0000256" key="1">
    <source>
        <dbReference type="ARBA" id="ARBA00004442"/>
    </source>
</evidence>
<keyword evidence="6" id="KW-0966">Cell projection</keyword>
<evidence type="ECO:0000256" key="3">
    <source>
        <dbReference type="ARBA" id="ARBA00023237"/>
    </source>
</evidence>
<organism evidence="6 7">
    <name type="scientific">Noviherbaspirillum denitrificans</name>
    <dbReference type="NCBI Taxonomy" id="1968433"/>
    <lineage>
        <taxon>Bacteria</taxon>
        <taxon>Pseudomonadati</taxon>
        <taxon>Pseudomonadota</taxon>
        <taxon>Betaproteobacteria</taxon>
        <taxon>Burkholderiales</taxon>
        <taxon>Oxalobacteraceae</taxon>
        <taxon>Noviherbaspirillum</taxon>
    </lineage>
</organism>
<keyword evidence="6" id="KW-0282">Flagellum</keyword>
<sequence length="196" mass="21228">MGVILAVIAFGAMIISQTMPRERVILLPNEDGTPSAVVVKTAQGETVIDTPYQVAGITGRGTVSARQEEAASVKERYGSTLAALPPKAASFTLYFETGTETLVPESMPLLARIKDELTQHAAPEIIVVGHTDRVGTVEFNDALSLRRAEAMRRVLVEAGIPAERIVTAGRGEREPLVKTADEVDEPKNRRVEIRVR</sequence>
<dbReference type="AlphaFoldDB" id="A0A254T947"/>
<dbReference type="PANTHER" id="PTHR30329">
    <property type="entry name" value="STATOR ELEMENT OF FLAGELLAR MOTOR COMPLEX"/>
    <property type="match status" value="1"/>
</dbReference>
<dbReference type="OrthoDB" id="8586796at2"/>
<accession>A0A254T947</accession>
<evidence type="ECO:0000256" key="2">
    <source>
        <dbReference type="ARBA" id="ARBA00023136"/>
    </source>
</evidence>
<keyword evidence="2 4" id="KW-0472">Membrane</keyword>